<evidence type="ECO:0000313" key="3">
    <source>
        <dbReference type="EMBL" id="KAF9446566.1"/>
    </source>
</evidence>
<dbReference type="PROSITE" id="PS50097">
    <property type="entry name" value="BTB"/>
    <property type="match status" value="1"/>
</dbReference>
<organism evidence="3 4">
    <name type="scientific">Macrolepiota fuliginosa MF-IS2</name>
    <dbReference type="NCBI Taxonomy" id="1400762"/>
    <lineage>
        <taxon>Eukaryota</taxon>
        <taxon>Fungi</taxon>
        <taxon>Dikarya</taxon>
        <taxon>Basidiomycota</taxon>
        <taxon>Agaricomycotina</taxon>
        <taxon>Agaricomycetes</taxon>
        <taxon>Agaricomycetidae</taxon>
        <taxon>Agaricales</taxon>
        <taxon>Agaricineae</taxon>
        <taxon>Agaricaceae</taxon>
        <taxon>Macrolepiota</taxon>
    </lineage>
</organism>
<dbReference type="CDD" id="cd18186">
    <property type="entry name" value="BTB_POZ_ZBTB_KLHL-like"/>
    <property type="match status" value="1"/>
</dbReference>
<dbReference type="AlphaFoldDB" id="A0A9P5XC24"/>
<dbReference type="OrthoDB" id="3218112at2759"/>
<protein>
    <recommendedName>
        <fullName evidence="2">BTB domain-containing protein</fullName>
    </recommendedName>
</protein>
<dbReference type="Proteomes" id="UP000807342">
    <property type="component" value="Unassembled WGS sequence"/>
</dbReference>
<dbReference type="InterPro" id="IPR011333">
    <property type="entry name" value="SKP1/BTB/POZ_sf"/>
</dbReference>
<dbReference type="Pfam" id="PF00651">
    <property type="entry name" value="BTB"/>
    <property type="match status" value="1"/>
</dbReference>
<dbReference type="SMART" id="SM00225">
    <property type="entry name" value="BTB"/>
    <property type="match status" value="1"/>
</dbReference>
<dbReference type="SUPFAM" id="SSF54695">
    <property type="entry name" value="POZ domain"/>
    <property type="match status" value="1"/>
</dbReference>
<feature type="region of interest" description="Disordered" evidence="1">
    <location>
        <begin position="1"/>
        <end position="34"/>
    </location>
</feature>
<dbReference type="InterPro" id="IPR000210">
    <property type="entry name" value="BTB/POZ_dom"/>
</dbReference>
<evidence type="ECO:0000256" key="1">
    <source>
        <dbReference type="SAM" id="MobiDB-lite"/>
    </source>
</evidence>
<dbReference type="Gene3D" id="3.30.710.10">
    <property type="entry name" value="Potassium Channel Kv1.1, Chain A"/>
    <property type="match status" value="1"/>
</dbReference>
<dbReference type="EMBL" id="MU151239">
    <property type="protein sequence ID" value="KAF9446566.1"/>
    <property type="molecule type" value="Genomic_DNA"/>
</dbReference>
<comment type="caution">
    <text evidence="3">The sequence shown here is derived from an EMBL/GenBank/DDBJ whole genome shotgun (WGS) entry which is preliminary data.</text>
</comment>
<reference evidence="3" key="1">
    <citation type="submission" date="2020-11" db="EMBL/GenBank/DDBJ databases">
        <authorList>
            <consortium name="DOE Joint Genome Institute"/>
            <person name="Ahrendt S."/>
            <person name="Riley R."/>
            <person name="Andreopoulos W."/>
            <person name="Labutti K."/>
            <person name="Pangilinan J."/>
            <person name="Ruiz-Duenas F.J."/>
            <person name="Barrasa J.M."/>
            <person name="Sanchez-Garcia M."/>
            <person name="Camarero S."/>
            <person name="Miyauchi S."/>
            <person name="Serrano A."/>
            <person name="Linde D."/>
            <person name="Babiker R."/>
            <person name="Drula E."/>
            <person name="Ayuso-Fernandez I."/>
            <person name="Pacheco R."/>
            <person name="Padilla G."/>
            <person name="Ferreira P."/>
            <person name="Barriuso J."/>
            <person name="Kellner H."/>
            <person name="Castanera R."/>
            <person name="Alfaro M."/>
            <person name="Ramirez L."/>
            <person name="Pisabarro A.G."/>
            <person name="Kuo A."/>
            <person name="Tritt A."/>
            <person name="Lipzen A."/>
            <person name="He G."/>
            <person name="Yan M."/>
            <person name="Ng V."/>
            <person name="Cullen D."/>
            <person name="Martin F."/>
            <person name="Rosso M.-N."/>
            <person name="Henrissat B."/>
            <person name="Hibbett D."/>
            <person name="Martinez A.T."/>
            <person name="Grigoriev I.V."/>
        </authorList>
    </citation>
    <scope>NUCLEOTIDE SEQUENCE</scope>
    <source>
        <strain evidence="3">MF-IS2</strain>
    </source>
</reference>
<evidence type="ECO:0000259" key="2">
    <source>
        <dbReference type="PROSITE" id="PS50097"/>
    </source>
</evidence>
<name>A0A9P5XC24_9AGAR</name>
<evidence type="ECO:0000313" key="4">
    <source>
        <dbReference type="Proteomes" id="UP000807342"/>
    </source>
</evidence>
<keyword evidence="4" id="KW-1185">Reference proteome</keyword>
<sequence length="371" mass="41667">MATSHEIDFGGDTQGQAQHHNPYSSIIPPSPSSPALKCPPDTRVVHNSTTALQKDKDVYCDDGNVLLVAGTTCFRVHQSLLAKHSSVFHDMFNIPQPNSQETFEGVPKVDLQDDPAVVRALLRVIYEPFTSPLKTWLTQPTAKSVAEMVGVMSLALKYEIDALRNEIVQQLSSAWPRSIEDWDLLEKKHEMFSDTPRLDPAAAIRMARIADLPEILPLAYYCTIQAFPKPLMNAVGGGDETSGEDNTSIKEGHAMTHLLDRRDLAALALGREEMGKWVAQYARVKFRTWNCHSSMNQRGFVCSQRIHLRWAEVLEDVTMRRDVLEILREHAGWGTGTFGSILCSPCQSAYVEIMREMRRDFFQALPKIFGL</sequence>
<feature type="domain" description="BTB" evidence="2">
    <location>
        <begin position="63"/>
        <end position="126"/>
    </location>
</feature>
<gene>
    <name evidence="3" type="ORF">P691DRAFT_776773</name>
</gene>
<accession>A0A9P5XC24</accession>
<proteinExistence type="predicted"/>